<feature type="region of interest" description="Disordered" evidence="1">
    <location>
        <begin position="39"/>
        <end position="91"/>
    </location>
</feature>
<evidence type="ECO:0000313" key="2">
    <source>
        <dbReference type="EMBL" id="KIO28989.1"/>
    </source>
</evidence>
<accession>A0A0C3QP27</accession>
<gene>
    <name evidence="2" type="ORF">M407DRAFT_174673</name>
</gene>
<dbReference type="Proteomes" id="UP000054248">
    <property type="component" value="Unassembled WGS sequence"/>
</dbReference>
<reference evidence="3" key="2">
    <citation type="submission" date="2015-01" db="EMBL/GenBank/DDBJ databases">
        <title>Evolutionary Origins and Diversification of the Mycorrhizal Mutualists.</title>
        <authorList>
            <consortium name="DOE Joint Genome Institute"/>
            <consortium name="Mycorrhizal Genomics Consortium"/>
            <person name="Kohler A."/>
            <person name="Kuo A."/>
            <person name="Nagy L.G."/>
            <person name="Floudas D."/>
            <person name="Copeland A."/>
            <person name="Barry K.W."/>
            <person name="Cichocki N."/>
            <person name="Veneault-Fourrey C."/>
            <person name="LaButti K."/>
            <person name="Lindquist E.A."/>
            <person name="Lipzen A."/>
            <person name="Lundell T."/>
            <person name="Morin E."/>
            <person name="Murat C."/>
            <person name="Riley R."/>
            <person name="Ohm R."/>
            <person name="Sun H."/>
            <person name="Tunlid A."/>
            <person name="Henrissat B."/>
            <person name="Grigoriev I.V."/>
            <person name="Hibbett D.S."/>
            <person name="Martin F."/>
        </authorList>
    </citation>
    <scope>NUCLEOTIDE SEQUENCE [LARGE SCALE GENOMIC DNA]</scope>
    <source>
        <strain evidence="3">MUT 4182</strain>
    </source>
</reference>
<protein>
    <submittedName>
        <fullName evidence="2">Uncharacterized protein</fullName>
    </submittedName>
</protein>
<organism evidence="2 3">
    <name type="scientific">Tulasnella calospora MUT 4182</name>
    <dbReference type="NCBI Taxonomy" id="1051891"/>
    <lineage>
        <taxon>Eukaryota</taxon>
        <taxon>Fungi</taxon>
        <taxon>Dikarya</taxon>
        <taxon>Basidiomycota</taxon>
        <taxon>Agaricomycotina</taxon>
        <taxon>Agaricomycetes</taxon>
        <taxon>Cantharellales</taxon>
        <taxon>Tulasnellaceae</taxon>
        <taxon>Tulasnella</taxon>
    </lineage>
</organism>
<evidence type="ECO:0000313" key="3">
    <source>
        <dbReference type="Proteomes" id="UP000054248"/>
    </source>
</evidence>
<dbReference type="AlphaFoldDB" id="A0A0C3QP27"/>
<reference evidence="2 3" key="1">
    <citation type="submission" date="2014-04" db="EMBL/GenBank/DDBJ databases">
        <authorList>
            <consortium name="DOE Joint Genome Institute"/>
            <person name="Kuo A."/>
            <person name="Girlanda M."/>
            <person name="Perotto S."/>
            <person name="Kohler A."/>
            <person name="Nagy L.G."/>
            <person name="Floudas D."/>
            <person name="Copeland A."/>
            <person name="Barry K.W."/>
            <person name="Cichocki N."/>
            <person name="Veneault-Fourrey C."/>
            <person name="LaButti K."/>
            <person name="Lindquist E.A."/>
            <person name="Lipzen A."/>
            <person name="Lundell T."/>
            <person name="Morin E."/>
            <person name="Murat C."/>
            <person name="Sun H."/>
            <person name="Tunlid A."/>
            <person name="Henrissat B."/>
            <person name="Grigoriev I.V."/>
            <person name="Hibbett D.S."/>
            <person name="Martin F."/>
            <person name="Nordberg H.P."/>
            <person name="Cantor M.N."/>
            <person name="Hua S.X."/>
        </authorList>
    </citation>
    <scope>NUCLEOTIDE SEQUENCE [LARGE SCALE GENOMIC DNA]</scope>
    <source>
        <strain evidence="2 3">MUT 4182</strain>
    </source>
</reference>
<name>A0A0C3QP27_9AGAM</name>
<dbReference type="EMBL" id="KN822988">
    <property type="protein sequence ID" value="KIO28989.1"/>
    <property type="molecule type" value="Genomic_DNA"/>
</dbReference>
<evidence type="ECO:0000256" key="1">
    <source>
        <dbReference type="SAM" id="MobiDB-lite"/>
    </source>
</evidence>
<keyword evidence="3" id="KW-1185">Reference proteome</keyword>
<sequence>MGDRVRIAIVIPKTTNSPSVMSKSLPVLRIDSFSKRLPNLKQRRSVPRPEFVSASGARSLRSGSTESSSLQSQSSAMSHQSLETRAAIAWS</sequence>
<proteinExistence type="predicted"/>
<dbReference type="HOGENOM" id="CLU_2428694_0_0_1"/>
<feature type="compositionally biased region" description="Low complexity" evidence="1">
    <location>
        <begin position="53"/>
        <end position="81"/>
    </location>
</feature>